<organism evidence="2">
    <name type="scientific">Culex pipiens</name>
    <name type="common">House mosquito</name>
    <dbReference type="NCBI Taxonomy" id="7175"/>
    <lineage>
        <taxon>Eukaryota</taxon>
        <taxon>Metazoa</taxon>
        <taxon>Ecdysozoa</taxon>
        <taxon>Arthropoda</taxon>
        <taxon>Hexapoda</taxon>
        <taxon>Insecta</taxon>
        <taxon>Pterygota</taxon>
        <taxon>Neoptera</taxon>
        <taxon>Endopterygota</taxon>
        <taxon>Diptera</taxon>
        <taxon>Nematocera</taxon>
        <taxon>Culicoidea</taxon>
        <taxon>Culicidae</taxon>
        <taxon>Culicinae</taxon>
        <taxon>Culicini</taxon>
        <taxon>Culex</taxon>
        <taxon>Culex</taxon>
    </lineage>
</organism>
<protein>
    <submittedName>
        <fullName evidence="2">(northern house mosquito) hypothetical protein</fullName>
    </submittedName>
</protein>
<sequence length="141" mass="15254">MTTPVTTTNPTTTGSIITATRTIALKWERCRRRLARWQTSRFPKTKFSFGAQHNVVGSELQHAAVRAGNPPKGAAAGDEEAPEPAPGAAAAAEDQAEHHHRRRDILPDEQTDPDHAQPDDAELDRRPAAVGGRNAGVFSYP</sequence>
<feature type="compositionally biased region" description="Basic and acidic residues" evidence="1">
    <location>
        <begin position="112"/>
        <end position="127"/>
    </location>
</feature>
<feature type="region of interest" description="Disordered" evidence="1">
    <location>
        <begin position="61"/>
        <end position="141"/>
    </location>
</feature>
<dbReference type="EMBL" id="HBUE01205834">
    <property type="protein sequence ID" value="CAG6531862.1"/>
    <property type="molecule type" value="Transcribed_RNA"/>
</dbReference>
<accession>A0A8D8MKE6</accession>
<name>A0A8D8MKE6_CULPI</name>
<reference evidence="2" key="1">
    <citation type="submission" date="2021-05" db="EMBL/GenBank/DDBJ databases">
        <authorList>
            <person name="Alioto T."/>
            <person name="Alioto T."/>
            <person name="Gomez Garrido J."/>
        </authorList>
    </citation>
    <scope>NUCLEOTIDE SEQUENCE</scope>
</reference>
<evidence type="ECO:0000313" key="2">
    <source>
        <dbReference type="EMBL" id="CAG6531862.1"/>
    </source>
</evidence>
<evidence type="ECO:0000256" key="1">
    <source>
        <dbReference type="SAM" id="MobiDB-lite"/>
    </source>
</evidence>
<dbReference type="EMBL" id="HBUE01312138">
    <property type="protein sequence ID" value="CAG6583727.1"/>
    <property type="molecule type" value="Transcribed_RNA"/>
</dbReference>
<dbReference type="AlphaFoldDB" id="A0A8D8MKE6"/>
<proteinExistence type="predicted"/>